<dbReference type="PANTHER" id="PTHR36115">
    <property type="entry name" value="PROLINE-RICH ANTIGEN HOMOLOG-RELATED"/>
    <property type="match status" value="1"/>
</dbReference>
<sequence length="178" mass="20049">MAYGLRLTAYGLRFILLSETFPMPRRFTQLDDVWPAGFGRRLGAMVYDSFLLLAIWIAITALHVLVVRQVIGLPPEEVGDGVWQVLSLRLLLVMAAFGFVAFFWRRGGMTLGMQAWRLRVQTHDGAPISLRQSLIRFVVGALSLVPLGLGHWWVLFDGQRRSWSDIASGTQVVVLPRL</sequence>
<keyword evidence="2" id="KW-1003">Cell membrane</keyword>
<organism evidence="8 9">
    <name type="scientific">Halomonas cupida</name>
    <dbReference type="NCBI Taxonomy" id="44933"/>
    <lineage>
        <taxon>Bacteria</taxon>
        <taxon>Pseudomonadati</taxon>
        <taxon>Pseudomonadota</taxon>
        <taxon>Gammaproteobacteria</taxon>
        <taxon>Oceanospirillales</taxon>
        <taxon>Halomonadaceae</taxon>
        <taxon>Halomonas</taxon>
    </lineage>
</organism>
<evidence type="ECO:0000256" key="6">
    <source>
        <dbReference type="SAM" id="Phobius"/>
    </source>
</evidence>
<evidence type="ECO:0000256" key="2">
    <source>
        <dbReference type="ARBA" id="ARBA00022475"/>
    </source>
</evidence>
<dbReference type="Proteomes" id="UP000321726">
    <property type="component" value="Unassembled WGS sequence"/>
</dbReference>
<feature type="transmembrane region" description="Helical" evidence="6">
    <location>
        <begin position="134"/>
        <end position="154"/>
    </location>
</feature>
<evidence type="ECO:0000259" key="7">
    <source>
        <dbReference type="Pfam" id="PF06271"/>
    </source>
</evidence>
<evidence type="ECO:0000256" key="3">
    <source>
        <dbReference type="ARBA" id="ARBA00022692"/>
    </source>
</evidence>
<accession>A0ABQ0WEU2</accession>
<comment type="subcellular location">
    <subcellularLocation>
        <location evidence="1">Cell membrane</location>
        <topology evidence="1">Multi-pass membrane protein</topology>
    </subcellularLocation>
</comment>
<keyword evidence="4 6" id="KW-1133">Transmembrane helix</keyword>
<evidence type="ECO:0000313" key="9">
    <source>
        <dbReference type="Proteomes" id="UP000321726"/>
    </source>
</evidence>
<evidence type="ECO:0000256" key="1">
    <source>
        <dbReference type="ARBA" id="ARBA00004651"/>
    </source>
</evidence>
<feature type="domain" description="RDD" evidence="7">
    <location>
        <begin position="36"/>
        <end position="169"/>
    </location>
</feature>
<dbReference type="PANTHER" id="PTHR36115:SF10">
    <property type="entry name" value="RDD DOMAIN-CONTAINING PROTEIN"/>
    <property type="match status" value="1"/>
</dbReference>
<comment type="caution">
    <text evidence="8">The sequence shown here is derived from an EMBL/GenBank/DDBJ whole genome shotgun (WGS) entry which is preliminary data.</text>
</comment>
<reference evidence="8 9" key="1">
    <citation type="submission" date="2019-07" db="EMBL/GenBank/DDBJ databases">
        <title>Whole genome shotgun sequence of Halomonas cupida NBRC 102219.</title>
        <authorList>
            <person name="Hosoyama A."/>
            <person name="Uohara A."/>
            <person name="Ohji S."/>
            <person name="Ichikawa N."/>
        </authorList>
    </citation>
    <scope>NUCLEOTIDE SEQUENCE [LARGE SCALE GENOMIC DNA]</scope>
    <source>
        <strain evidence="8 9">NBRC 102219</strain>
    </source>
</reference>
<keyword evidence="3 6" id="KW-0812">Transmembrane</keyword>
<dbReference type="Pfam" id="PF06271">
    <property type="entry name" value="RDD"/>
    <property type="match status" value="1"/>
</dbReference>
<protein>
    <recommendedName>
        <fullName evidence="7">RDD domain-containing protein</fullName>
    </recommendedName>
</protein>
<evidence type="ECO:0000256" key="4">
    <source>
        <dbReference type="ARBA" id="ARBA00022989"/>
    </source>
</evidence>
<dbReference type="InterPro" id="IPR051791">
    <property type="entry name" value="Pra-immunoreactive"/>
</dbReference>
<dbReference type="EMBL" id="BJXU01000078">
    <property type="protein sequence ID" value="GEN24174.1"/>
    <property type="molecule type" value="Genomic_DNA"/>
</dbReference>
<proteinExistence type="predicted"/>
<gene>
    <name evidence="8" type="ORF">HCU01_21230</name>
</gene>
<evidence type="ECO:0000313" key="8">
    <source>
        <dbReference type="EMBL" id="GEN24174.1"/>
    </source>
</evidence>
<keyword evidence="5 6" id="KW-0472">Membrane</keyword>
<name>A0ABQ0WEU2_9GAMM</name>
<feature type="transmembrane region" description="Helical" evidence="6">
    <location>
        <begin position="83"/>
        <end position="104"/>
    </location>
</feature>
<evidence type="ECO:0000256" key="5">
    <source>
        <dbReference type="ARBA" id="ARBA00023136"/>
    </source>
</evidence>
<keyword evidence="9" id="KW-1185">Reference proteome</keyword>
<feature type="transmembrane region" description="Helical" evidence="6">
    <location>
        <begin position="50"/>
        <end position="71"/>
    </location>
</feature>
<dbReference type="InterPro" id="IPR010432">
    <property type="entry name" value="RDD"/>
</dbReference>